<evidence type="ECO:0000313" key="7">
    <source>
        <dbReference type="EMBL" id="KAJ6837158.1"/>
    </source>
</evidence>
<feature type="domain" description="RRM" evidence="6">
    <location>
        <begin position="278"/>
        <end position="351"/>
    </location>
</feature>
<dbReference type="SUPFAM" id="SSF54928">
    <property type="entry name" value="RNA-binding domain, RBD"/>
    <property type="match status" value="2"/>
</dbReference>
<sequence>MPSEIMDHRRLSSSFFSEEIRFPTERQIGFWKQDCQPDPRETEEMPLVLGSQSLSSSPLEKLRPVGTSSAENLGLKLNFLLKDQKAKFGIDRQLAGTGKTTSLLINSWGGSEQDFGLPSDLNSQSSSLFVEGTKVDLNGYRYENDIFSSSMSELFDRKMRISSNVVPLGQSVGTGKPNFEEGEPLESLKEIEAQTIGNLLPDDDDLLSGVDGIGYMAQLNNRDDMDDIFYSGGGMELEVDDHYAKTAEISGVGTFNGLLEGLSGPFAGEHPFGEHPSRTLFVRNINSNVEDAELRTLFEQHGDIRMLYTTCKHRGFVMISYYDIRAARKAMRELQNKPLRNRKLDIHFSIPKDNPSEKDINQGTLVVFNLDSSFSNDDLLQTFGVYGEIKEIRETPHKRHHRFIEFYDVRAAEAALRALNKSDIAEKKIKLEPSRPGGSRSGLMQQLSTDLDLEESRGCRVSPPNDSAPGSYGSLKFGATTSTSVDNGTIQGLHSAVRAPVIPFVETTNHGISSSVPQNISSPARVASLGSHRNPACHGESGHSLGQVKFGFQGVPIMHPHSLPQHHDGMTNGIPYSSSTMPAMAMNINSRHGEGFDNYVHRVGSGSITNHSLEHNEGAFGSTGNGSCPVHGNQYMWSNGNAYPHRPSGLIMWPGSPSFVNNIHPQQMHGLPRAPSHMLNSAVPLHPHHVGSAPAINPSLWERRQPYIGDSADAANFHPGSLGSMGFPGSPGMHSLEFARHNVFPHSGINCIDPSISSPHIGIPSPQQRCHIYHGRNHMFPLPGSFDVPNDRVRNRRNDSSANQGDNKKQYELDIERIVHGEDSRTTLMIKNIPNKYTAKMLLSAIDEHHKGSYDFIYLPIDFKNKCNVGYAFINMIDPQQIIPFFQAFNGKKWEKFNSEKVASLAYARIQGKTALIAHFQNSSLMNEDKRCRPILFHSDGPNAGDQEPFPMGVNIRNRPGRSRTSANEENNQGGPPTSPSGAESPNGMDSAGSSKD</sequence>
<feature type="domain" description="RRM" evidence="6">
    <location>
        <begin position="363"/>
        <end position="436"/>
    </location>
</feature>
<gene>
    <name evidence="7" type="ORF">M6B38_121455</name>
</gene>
<reference evidence="7" key="2">
    <citation type="submission" date="2023-04" db="EMBL/GenBank/DDBJ databases">
        <authorList>
            <person name="Bruccoleri R.E."/>
            <person name="Oakeley E.J."/>
            <person name="Faust A.-M."/>
            <person name="Dessus-Babus S."/>
            <person name="Altorfer M."/>
            <person name="Burckhardt D."/>
            <person name="Oertli M."/>
            <person name="Naumann U."/>
            <person name="Petersen F."/>
            <person name="Wong J."/>
        </authorList>
    </citation>
    <scope>NUCLEOTIDE SEQUENCE</scope>
    <source>
        <strain evidence="7">GSM-AAB239-AS_SAM_17_03QT</strain>
        <tissue evidence="7">Leaf</tissue>
    </source>
</reference>
<evidence type="ECO:0000256" key="2">
    <source>
        <dbReference type="ARBA" id="ARBA00022884"/>
    </source>
</evidence>
<feature type="compositionally biased region" description="Basic and acidic residues" evidence="5">
    <location>
        <begin position="789"/>
        <end position="799"/>
    </location>
</feature>
<name>A0AAX6H918_IRIPA</name>
<feature type="compositionally biased region" description="Polar residues" evidence="5">
    <location>
        <begin position="963"/>
        <end position="984"/>
    </location>
</feature>
<dbReference type="InterPro" id="IPR000504">
    <property type="entry name" value="RRM_dom"/>
</dbReference>
<dbReference type="InterPro" id="IPR034454">
    <property type="entry name" value="MEI2-like_RRM3"/>
</dbReference>
<dbReference type="CDD" id="cd12524">
    <property type="entry name" value="RRM1_MEI2_like"/>
    <property type="match status" value="1"/>
</dbReference>
<evidence type="ECO:0000256" key="5">
    <source>
        <dbReference type="SAM" id="MobiDB-lite"/>
    </source>
</evidence>
<keyword evidence="1" id="KW-0677">Repeat</keyword>
<dbReference type="AlphaFoldDB" id="A0AAX6H918"/>
<dbReference type="Pfam" id="PF04059">
    <property type="entry name" value="RRM_2"/>
    <property type="match status" value="1"/>
</dbReference>
<dbReference type="EMBL" id="JANAVB010011399">
    <property type="protein sequence ID" value="KAJ6837158.1"/>
    <property type="molecule type" value="Genomic_DNA"/>
</dbReference>
<dbReference type="InterPro" id="IPR012677">
    <property type="entry name" value="Nucleotide-bd_a/b_plait_sf"/>
</dbReference>
<evidence type="ECO:0000313" key="8">
    <source>
        <dbReference type="Proteomes" id="UP001140949"/>
    </source>
</evidence>
<dbReference type="CDD" id="cd12531">
    <property type="entry name" value="RRM3_MEI2_like"/>
    <property type="match status" value="1"/>
</dbReference>
<dbReference type="PANTHER" id="PTHR23189">
    <property type="entry name" value="RNA RECOGNITION MOTIF-CONTAINING"/>
    <property type="match status" value="1"/>
</dbReference>
<dbReference type="PROSITE" id="PS50102">
    <property type="entry name" value="RRM"/>
    <property type="match status" value="2"/>
</dbReference>
<dbReference type="FunFam" id="3.30.70.330:FF:000101">
    <property type="entry name" value="Protein MEI2-like 1"/>
    <property type="match status" value="1"/>
</dbReference>
<dbReference type="FunFam" id="3.30.70.330:FF:000063">
    <property type="entry name" value="MEI2-like protein 5 isoform 2"/>
    <property type="match status" value="1"/>
</dbReference>
<dbReference type="GO" id="GO:0045927">
    <property type="term" value="P:positive regulation of growth"/>
    <property type="evidence" value="ECO:0007669"/>
    <property type="project" value="UniProtKB-ARBA"/>
</dbReference>
<dbReference type="GO" id="GO:0003723">
    <property type="term" value="F:RNA binding"/>
    <property type="evidence" value="ECO:0007669"/>
    <property type="project" value="UniProtKB-UniRule"/>
</dbReference>
<keyword evidence="8" id="KW-1185">Reference proteome</keyword>
<dbReference type="Proteomes" id="UP001140949">
    <property type="component" value="Unassembled WGS sequence"/>
</dbReference>
<evidence type="ECO:0000259" key="6">
    <source>
        <dbReference type="PROSITE" id="PS50102"/>
    </source>
</evidence>
<feature type="region of interest" description="Disordered" evidence="5">
    <location>
        <begin position="936"/>
        <end position="997"/>
    </location>
</feature>
<dbReference type="InterPro" id="IPR007201">
    <property type="entry name" value="Mei2-like_Rrm_C"/>
</dbReference>
<dbReference type="Pfam" id="PF00076">
    <property type="entry name" value="RRM_1"/>
    <property type="match status" value="2"/>
</dbReference>
<protein>
    <submittedName>
        <fullName evidence="7">Protein MEI2-like 4 isoform X2</fullName>
    </submittedName>
</protein>
<evidence type="ECO:0000256" key="4">
    <source>
        <dbReference type="PROSITE-ProRule" id="PRU00176"/>
    </source>
</evidence>
<keyword evidence="2 4" id="KW-0694">RNA-binding</keyword>
<reference evidence="7" key="1">
    <citation type="journal article" date="2023" name="GigaByte">
        <title>Genome assembly of the bearded iris, Iris pallida Lam.</title>
        <authorList>
            <person name="Bruccoleri R.E."/>
            <person name="Oakeley E.J."/>
            <person name="Faust A.M.E."/>
            <person name="Altorfer M."/>
            <person name="Dessus-Babus S."/>
            <person name="Burckhardt D."/>
            <person name="Oertli M."/>
            <person name="Naumann U."/>
            <person name="Petersen F."/>
            <person name="Wong J."/>
        </authorList>
    </citation>
    <scope>NUCLEOTIDE SEQUENCE</scope>
    <source>
        <strain evidence="7">GSM-AAB239-AS_SAM_17_03QT</strain>
    </source>
</reference>
<comment type="caution">
    <text evidence="7">The sequence shown here is derived from an EMBL/GenBank/DDBJ whole genome shotgun (WGS) entry which is preliminary data.</text>
</comment>
<comment type="function">
    <text evidence="3">Probable RNA-binding protein that may play a role in growth regulation.</text>
</comment>
<proteinExistence type="predicted"/>
<dbReference type="InterPro" id="IPR035979">
    <property type="entry name" value="RBD_domain_sf"/>
</dbReference>
<dbReference type="SMART" id="SM00360">
    <property type="entry name" value="RRM"/>
    <property type="match status" value="3"/>
</dbReference>
<accession>A0AAX6H918</accession>
<organism evidence="7 8">
    <name type="scientific">Iris pallida</name>
    <name type="common">Sweet iris</name>
    <dbReference type="NCBI Taxonomy" id="29817"/>
    <lineage>
        <taxon>Eukaryota</taxon>
        <taxon>Viridiplantae</taxon>
        <taxon>Streptophyta</taxon>
        <taxon>Embryophyta</taxon>
        <taxon>Tracheophyta</taxon>
        <taxon>Spermatophyta</taxon>
        <taxon>Magnoliopsida</taxon>
        <taxon>Liliopsida</taxon>
        <taxon>Asparagales</taxon>
        <taxon>Iridaceae</taxon>
        <taxon>Iridoideae</taxon>
        <taxon>Irideae</taxon>
        <taxon>Iris</taxon>
    </lineage>
</organism>
<dbReference type="InterPro" id="IPR034453">
    <property type="entry name" value="MEI2-like_RRM1"/>
</dbReference>
<evidence type="ECO:0000256" key="1">
    <source>
        <dbReference type="ARBA" id="ARBA00022737"/>
    </source>
</evidence>
<dbReference type="Gene3D" id="3.30.70.330">
    <property type="match status" value="2"/>
</dbReference>
<dbReference type="GO" id="GO:0045836">
    <property type="term" value="P:positive regulation of meiotic nuclear division"/>
    <property type="evidence" value="ECO:0007669"/>
    <property type="project" value="UniProtKB-ARBA"/>
</dbReference>
<feature type="region of interest" description="Disordered" evidence="5">
    <location>
        <begin position="784"/>
        <end position="809"/>
    </location>
</feature>
<evidence type="ECO:0000256" key="3">
    <source>
        <dbReference type="ARBA" id="ARBA00055084"/>
    </source>
</evidence>